<name>A0AAD4D1P7_9FUNG</name>
<dbReference type="Pfam" id="PF00400">
    <property type="entry name" value="WD40"/>
    <property type="match status" value="3"/>
</dbReference>
<feature type="repeat" description="WD" evidence="3">
    <location>
        <begin position="181"/>
        <end position="202"/>
    </location>
</feature>
<evidence type="ECO:0000313" key="4">
    <source>
        <dbReference type="EMBL" id="KAG0248344.1"/>
    </source>
</evidence>
<accession>A0AAD4D1P7</accession>
<dbReference type="SMART" id="SM00320">
    <property type="entry name" value="WD40"/>
    <property type="match status" value="2"/>
</dbReference>
<dbReference type="InterPro" id="IPR050505">
    <property type="entry name" value="WDR55/POC1"/>
</dbReference>
<dbReference type="InterPro" id="IPR015943">
    <property type="entry name" value="WD40/YVTN_repeat-like_dom_sf"/>
</dbReference>
<protein>
    <recommendedName>
        <fullName evidence="6">WD40 repeat-like protein</fullName>
    </recommendedName>
</protein>
<dbReference type="PROSITE" id="PS00678">
    <property type="entry name" value="WD_REPEATS_1"/>
    <property type="match status" value="1"/>
</dbReference>
<feature type="non-terminal residue" evidence="4">
    <location>
        <position position="202"/>
    </location>
</feature>
<dbReference type="PROSITE" id="PS50294">
    <property type="entry name" value="WD_REPEATS_REGION"/>
    <property type="match status" value="2"/>
</dbReference>
<evidence type="ECO:0000256" key="2">
    <source>
        <dbReference type="ARBA" id="ARBA00022737"/>
    </source>
</evidence>
<comment type="caution">
    <text evidence="4">The sequence shown here is derived from an EMBL/GenBank/DDBJ whole genome shotgun (WGS) entry which is preliminary data.</text>
</comment>
<evidence type="ECO:0000313" key="5">
    <source>
        <dbReference type="Proteomes" id="UP001194580"/>
    </source>
</evidence>
<dbReference type="SUPFAM" id="SSF50998">
    <property type="entry name" value="Quinoprotein alcohol dehydrogenase-like"/>
    <property type="match status" value="1"/>
</dbReference>
<keyword evidence="5" id="KW-1185">Reference proteome</keyword>
<dbReference type="InterPro" id="IPR019775">
    <property type="entry name" value="WD40_repeat_CS"/>
</dbReference>
<evidence type="ECO:0008006" key="6">
    <source>
        <dbReference type="Google" id="ProtNLM"/>
    </source>
</evidence>
<dbReference type="InterPro" id="IPR011047">
    <property type="entry name" value="Quinoprotein_ADH-like_sf"/>
</dbReference>
<dbReference type="EMBL" id="JAAAIL010004116">
    <property type="protein sequence ID" value="KAG0248344.1"/>
    <property type="molecule type" value="Genomic_DNA"/>
</dbReference>
<feature type="repeat" description="WD" evidence="3">
    <location>
        <begin position="136"/>
        <end position="169"/>
    </location>
</feature>
<evidence type="ECO:0000256" key="1">
    <source>
        <dbReference type="ARBA" id="ARBA00022574"/>
    </source>
</evidence>
<dbReference type="Gene3D" id="2.130.10.10">
    <property type="entry name" value="YVTN repeat-like/Quinoprotein amine dehydrogenase"/>
    <property type="match status" value="1"/>
</dbReference>
<proteinExistence type="predicted"/>
<reference evidence="4" key="1">
    <citation type="journal article" date="2020" name="Fungal Divers.">
        <title>Resolving the Mortierellaceae phylogeny through synthesis of multi-gene phylogenetics and phylogenomics.</title>
        <authorList>
            <person name="Vandepol N."/>
            <person name="Liber J."/>
            <person name="Desiro A."/>
            <person name="Na H."/>
            <person name="Kennedy M."/>
            <person name="Barry K."/>
            <person name="Grigoriev I.V."/>
            <person name="Miller A.N."/>
            <person name="O'Donnell K."/>
            <person name="Stajich J.E."/>
            <person name="Bonito G."/>
        </authorList>
    </citation>
    <scope>NUCLEOTIDE SEQUENCE</scope>
    <source>
        <strain evidence="4">NRRL 28262</strain>
    </source>
</reference>
<dbReference type="PANTHER" id="PTHR44019:SF8">
    <property type="entry name" value="POC1 CENTRIOLAR PROTEIN HOMOLOG"/>
    <property type="match status" value="1"/>
</dbReference>
<gene>
    <name evidence="4" type="ORF">BGZ95_008101</name>
</gene>
<dbReference type="InterPro" id="IPR001680">
    <property type="entry name" value="WD40_rpt"/>
</dbReference>
<dbReference type="PROSITE" id="PS50082">
    <property type="entry name" value="WD_REPEATS_2"/>
    <property type="match status" value="3"/>
</dbReference>
<sequence>MLVDEQDAAVLVDEQDAAVLVDEQDAAMLVDELSEKQGVPLDVSKLVPFFYDASGLAHTPVYSPDGKEVSVISAQNGVLRFDARTGASLTSLIGDKDKGMATCIAYSPLGGRIATSSEDTIARIWDPSTGNILFELIRHSASITSVAYSPFRHQLATSSADKTVRLWDVLREGEEVKDFLLEGHEGSVLCVAYSPDGKFLAS</sequence>
<organism evidence="4 5">
    <name type="scientific">Linnemannia exigua</name>
    <dbReference type="NCBI Taxonomy" id="604196"/>
    <lineage>
        <taxon>Eukaryota</taxon>
        <taxon>Fungi</taxon>
        <taxon>Fungi incertae sedis</taxon>
        <taxon>Mucoromycota</taxon>
        <taxon>Mortierellomycotina</taxon>
        <taxon>Mortierellomycetes</taxon>
        <taxon>Mortierellales</taxon>
        <taxon>Mortierellaceae</taxon>
        <taxon>Linnemannia</taxon>
    </lineage>
</organism>
<dbReference type="PANTHER" id="PTHR44019">
    <property type="entry name" value="WD REPEAT-CONTAINING PROTEIN 55"/>
    <property type="match status" value="1"/>
</dbReference>
<feature type="repeat" description="WD" evidence="3">
    <location>
        <begin position="102"/>
        <end position="135"/>
    </location>
</feature>
<keyword evidence="1 3" id="KW-0853">WD repeat</keyword>
<keyword evidence="2" id="KW-0677">Repeat</keyword>
<evidence type="ECO:0000256" key="3">
    <source>
        <dbReference type="PROSITE-ProRule" id="PRU00221"/>
    </source>
</evidence>
<dbReference type="Proteomes" id="UP001194580">
    <property type="component" value="Unassembled WGS sequence"/>
</dbReference>
<dbReference type="AlphaFoldDB" id="A0AAD4D1P7"/>